<dbReference type="PANTHER" id="PTHR46481:SF11">
    <property type="entry name" value="ZINC FINGER BED DOMAIN-CONTAINING PROTEIN RICESLEEPER 2-LIKE"/>
    <property type="match status" value="1"/>
</dbReference>
<dbReference type="AlphaFoldDB" id="A0A2R6QHM0"/>
<dbReference type="PANTHER" id="PTHR46481">
    <property type="entry name" value="ZINC FINGER BED DOMAIN-CONTAINING PROTEIN 4"/>
    <property type="match status" value="1"/>
</dbReference>
<accession>A0A2R6QHM0</accession>
<protein>
    <submittedName>
        <fullName evidence="2">AC9 transposase</fullName>
    </submittedName>
</protein>
<reference evidence="3" key="2">
    <citation type="journal article" date="2018" name="BMC Genomics">
        <title>A manually annotated Actinidia chinensis var. chinensis (kiwifruit) genome highlights the challenges associated with draft genomes and gene prediction in plants.</title>
        <authorList>
            <person name="Pilkington S.M."/>
            <person name="Crowhurst R."/>
            <person name="Hilario E."/>
            <person name="Nardozza S."/>
            <person name="Fraser L."/>
            <person name="Peng Y."/>
            <person name="Gunaseelan K."/>
            <person name="Simpson R."/>
            <person name="Tahir J."/>
            <person name="Deroles S.C."/>
            <person name="Templeton K."/>
            <person name="Luo Z."/>
            <person name="Davy M."/>
            <person name="Cheng C."/>
            <person name="McNeilage M."/>
            <person name="Scaglione D."/>
            <person name="Liu Y."/>
            <person name="Zhang Q."/>
            <person name="Datson P."/>
            <person name="De Silva N."/>
            <person name="Gardiner S.E."/>
            <person name="Bassett H."/>
            <person name="Chagne D."/>
            <person name="McCallum J."/>
            <person name="Dzierzon H."/>
            <person name="Deng C."/>
            <person name="Wang Y.Y."/>
            <person name="Barron L."/>
            <person name="Manako K."/>
            <person name="Bowen J."/>
            <person name="Foster T.M."/>
            <person name="Erridge Z.A."/>
            <person name="Tiffin H."/>
            <person name="Waite C.N."/>
            <person name="Davies K.M."/>
            <person name="Grierson E.P."/>
            <person name="Laing W.A."/>
            <person name="Kirk R."/>
            <person name="Chen X."/>
            <person name="Wood M."/>
            <person name="Montefiori M."/>
            <person name="Brummell D.A."/>
            <person name="Schwinn K.E."/>
            <person name="Catanach A."/>
            <person name="Fullerton C."/>
            <person name="Li D."/>
            <person name="Meiyalaghan S."/>
            <person name="Nieuwenhuizen N."/>
            <person name="Read N."/>
            <person name="Prakash R."/>
            <person name="Hunter D."/>
            <person name="Zhang H."/>
            <person name="McKenzie M."/>
            <person name="Knabel M."/>
            <person name="Harris A."/>
            <person name="Allan A.C."/>
            <person name="Gleave A."/>
            <person name="Chen A."/>
            <person name="Janssen B.J."/>
            <person name="Plunkett B."/>
            <person name="Ampomah-Dwamena C."/>
            <person name="Voogd C."/>
            <person name="Leif D."/>
            <person name="Lafferty D."/>
            <person name="Souleyre E.J.F."/>
            <person name="Varkonyi-Gasic E."/>
            <person name="Gambi F."/>
            <person name="Hanley J."/>
            <person name="Yao J.L."/>
            <person name="Cheung J."/>
            <person name="David K.M."/>
            <person name="Warren B."/>
            <person name="Marsh K."/>
            <person name="Snowden K.C."/>
            <person name="Lin-Wang K."/>
            <person name="Brian L."/>
            <person name="Martinez-Sanchez M."/>
            <person name="Wang M."/>
            <person name="Ileperuma N."/>
            <person name="Macnee N."/>
            <person name="Campin R."/>
            <person name="McAtee P."/>
            <person name="Drummond R.S.M."/>
            <person name="Espley R.V."/>
            <person name="Ireland H.S."/>
            <person name="Wu R."/>
            <person name="Atkinson R.G."/>
            <person name="Karunairetnam S."/>
            <person name="Bulley S."/>
            <person name="Chunkath S."/>
            <person name="Hanley Z."/>
            <person name="Storey R."/>
            <person name="Thrimawithana A.H."/>
            <person name="Thomson S."/>
            <person name="David C."/>
            <person name="Testolin R."/>
            <person name="Huang H."/>
            <person name="Hellens R.P."/>
            <person name="Schaffer R.J."/>
        </authorList>
    </citation>
    <scope>NUCLEOTIDE SEQUENCE [LARGE SCALE GENOMIC DNA]</scope>
    <source>
        <strain evidence="3">cv. Red5</strain>
    </source>
</reference>
<evidence type="ECO:0000313" key="2">
    <source>
        <dbReference type="EMBL" id="PSS08117.1"/>
    </source>
</evidence>
<evidence type="ECO:0000259" key="1">
    <source>
        <dbReference type="Pfam" id="PF05699"/>
    </source>
</evidence>
<dbReference type="OMA" id="WIWATIK"/>
<dbReference type="InterPro" id="IPR012337">
    <property type="entry name" value="RNaseH-like_sf"/>
</dbReference>
<dbReference type="InterPro" id="IPR052035">
    <property type="entry name" value="ZnF_BED_domain_contain"/>
</dbReference>
<evidence type="ECO:0000313" key="3">
    <source>
        <dbReference type="Proteomes" id="UP000241394"/>
    </source>
</evidence>
<organism evidence="2 3">
    <name type="scientific">Actinidia chinensis var. chinensis</name>
    <name type="common">Chinese soft-hair kiwi</name>
    <dbReference type="NCBI Taxonomy" id="1590841"/>
    <lineage>
        <taxon>Eukaryota</taxon>
        <taxon>Viridiplantae</taxon>
        <taxon>Streptophyta</taxon>
        <taxon>Embryophyta</taxon>
        <taxon>Tracheophyta</taxon>
        <taxon>Spermatophyta</taxon>
        <taxon>Magnoliopsida</taxon>
        <taxon>eudicotyledons</taxon>
        <taxon>Gunneridae</taxon>
        <taxon>Pentapetalae</taxon>
        <taxon>asterids</taxon>
        <taxon>Ericales</taxon>
        <taxon>Actinidiaceae</taxon>
        <taxon>Actinidia</taxon>
    </lineage>
</organism>
<dbReference type="OrthoDB" id="1937726at2759"/>
<feature type="domain" description="HAT C-terminal dimerisation" evidence="1">
    <location>
        <begin position="221"/>
        <end position="300"/>
    </location>
</feature>
<proteinExistence type="predicted"/>
<comment type="caution">
    <text evidence="2">The sequence shown here is derived from an EMBL/GenBank/DDBJ whole genome shotgun (WGS) entry which is preliminary data.</text>
</comment>
<name>A0A2R6QHM0_ACTCC</name>
<dbReference type="Gramene" id="PSS08117">
    <property type="protein sequence ID" value="PSS08117"/>
    <property type="gene ID" value="CEY00_Acc18486"/>
</dbReference>
<sequence>MVSRNTIKKDILKIYDVEKVKTMAVMERIQSRAAMTTDMWTSSNQKRGFMVVTTHFIDDSWKLQSRIIRFIYVPCPHTAEVLCDALMDTFLEWNIDRKLSTLTIDNCSTNDAMISLLLKKFKNGVHLWTKNLFHVRCVAHILNLIVKDGLEIYETDSWLMIEKVRTLCYDLLTEYQGKNNNSGGESLNRATSTLGGKDALSNFDLFVSKRKKGKASHVKSELDHYLEEDVLPRNQNFDILAWWKSNGLKYPALQTIAKDVLSVPVSTAVSESAFSTNGRVVSPNRSKFHPKTLEALMCAQS</sequence>
<gene>
    <name evidence="2" type="ORF">CEY00_Acc18486</name>
</gene>
<dbReference type="InParanoid" id="A0A2R6QHM0"/>
<dbReference type="InterPro" id="IPR008906">
    <property type="entry name" value="HATC_C_dom"/>
</dbReference>
<dbReference type="Proteomes" id="UP000241394">
    <property type="component" value="Chromosome LG16"/>
</dbReference>
<dbReference type="SUPFAM" id="SSF53098">
    <property type="entry name" value="Ribonuclease H-like"/>
    <property type="match status" value="1"/>
</dbReference>
<dbReference type="Pfam" id="PF05699">
    <property type="entry name" value="Dimer_Tnp_hAT"/>
    <property type="match status" value="1"/>
</dbReference>
<keyword evidence="3" id="KW-1185">Reference proteome</keyword>
<reference evidence="2 3" key="1">
    <citation type="submission" date="2017-07" db="EMBL/GenBank/DDBJ databases">
        <title>An improved, manually edited Actinidia chinensis var. chinensis (kiwifruit) genome highlights the challenges associated with draft genomes and gene prediction in plants.</title>
        <authorList>
            <person name="Pilkington S."/>
            <person name="Crowhurst R."/>
            <person name="Hilario E."/>
            <person name="Nardozza S."/>
            <person name="Fraser L."/>
            <person name="Peng Y."/>
            <person name="Gunaseelan K."/>
            <person name="Simpson R."/>
            <person name="Tahir J."/>
            <person name="Deroles S."/>
            <person name="Templeton K."/>
            <person name="Luo Z."/>
            <person name="Davy M."/>
            <person name="Cheng C."/>
            <person name="Mcneilage M."/>
            <person name="Scaglione D."/>
            <person name="Liu Y."/>
            <person name="Zhang Q."/>
            <person name="Datson P."/>
            <person name="De Silva N."/>
            <person name="Gardiner S."/>
            <person name="Bassett H."/>
            <person name="Chagne D."/>
            <person name="Mccallum J."/>
            <person name="Dzierzon H."/>
            <person name="Deng C."/>
            <person name="Wang Y.-Y."/>
            <person name="Barron N."/>
            <person name="Manako K."/>
            <person name="Bowen J."/>
            <person name="Foster T."/>
            <person name="Erridge Z."/>
            <person name="Tiffin H."/>
            <person name="Waite C."/>
            <person name="Davies K."/>
            <person name="Grierson E."/>
            <person name="Laing W."/>
            <person name="Kirk R."/>
            <person name="Chen X."/>
            <person name="Wood M."/>
            <person name="Montefiori M."/>
            <person name="Brummell D."/>
            <person name="Schwinn K."/>
            <person name="Catanach A."/>
            <person name="Fullerton C."/>
            <person name="Li D."/>
            <person name="Meiyalaghan S."/>
            <person name="Nieuwenhuizen N."/>
            <person name="Read N."/>
            <person name="Prakash R."/>
            <person name="Hunter D."/>
            <person name="Zhang H."/>
            <person name="Mckenzie M."/>
            <person name="Knabel M."/>
            <person name="Harris A."/>
            <person name="Allan A."/>
            <person name="Chen A."/>
            <person name="Janssen B."/>
            <person name="Plunkett B."/>
            <person name="Dwamena C."/>
            <person name="Voogd C."/>
            <person name="Leif D."/>
            <person name="Lafferty D."/>
            <person name="Souleyre E."/>
            <person name="Varkonyi-Gasic E."/>
            <person name="Gambi F."/>
            <person name="Hanley J."/>
            <person name="Yao J.-L."/>
            <person name="Cheung J."/>
            <person name="David K."/>
            <person name="Warren B."/>
            <person name="Marsh K."/>
            <person name="Snowden K."/>
            <person name="Lin-Wang K."/>
            <person name="Brian L."/>
            <person name="Martinez-Sanchez M."/>
            <person name="Wang M."/>
            <person name="Ileperuma N."/>
            <person name="Macnee N."/>
            <person name="Campin R."/>
            <person name="Mcatee P."/>
            <person name="Drummond R."/>
            <person name="Espley R."/>
            <person name="Ireland H."/>
            <person name="Wu R."/>
            <person name="Atkinson R."/>
            <person name="Karunairetnam S."/>
            <person name="Bulley S."/>
            <person name="Chunkath S."/>
            <person name="Hanley Z."/>
            <person name="Storey R."/>
            <person name="Thrimawithana A."/>
            <person name="Thomson S."/>
            <person name="David C."/>
            <person name="Testolin R."/>
        </authorList>
    </citation>
    <scope>NUCLEOTIDE SEQUENCE [LARGE SCALE GENOMIC DNA]</scope>
    <source>
        <strain evidence="3">cv. Red5</strain>
        <tissue evidence="2">Young leaf</tissue>
    </source>
</reference>
<dbReference type="EMBL" id="NKQK01000016">
    <property type="protein sequence ID" value="PSS08117.1"/>
    <property type="molecule type" value="Genomic_DNA"/>
</dbReference>
<dbReference type="GO" id="GO:0046983">
    <property type="term" value="F:protein dimerization activity"/>
    <property type="evidence" value="ECO:0007669"/>
    <property type="project" value="InterPro"/>
</dbReference>